<feature type="compositionally biased region" description="Polar residues" evidence="2">
    <location>
        <begin position="131"/>
        <end position="146"/>
    </location>
</feature>
<protein>
    <submittedName>
        <fullName evidence="3">Uncharacterized protein</fullName>
    </submittedName>
</protein>
<organism evidence="3 4">
    <name type="scientific">Schizothecium vesticola</name>
    <dbReference type="NCBI Taxonomy" id="314040"/>
    <lineage>
        <taxon>Eukaryota</taxon>
        <taxon>Fungi</taxon>
        <taxon>Dikarya</taxon>
        <taxon>Ascomycota</taxon>
        <taxon>Pezizomycotina</taxon>
        <taxon>Sordariomycetes</taxon>
        <taxon>Sordariomycetidae</taxon>
        <taxon>Sordariales</taxon>
        <taxon>Schizotheciaceae</taxon>
        <taxon>Schizothecium</taxon>
    </lineage>
</organism>
<proteinExistence type="predicted"/>
<feature type="compositionally biased region" description="Acidic residues" evidence="2">
    <location>
        <begin position="183"/>
        <end position="202"/>
    </location>
</feature>
<reference evidence="3" key="1">
    <citation type="submission" date="2023-06" db="EMBL/GenBank/DDBJ databases">
        <title>Genome-scale phylogeny and comparative genomics of the fungal order Sordariales.</title>
        <authorList>
            <consortium name="Lawrence Berkeley National Laboratory"/>
            <person name="Hensen N."/>
            <person name="Bonometti L."/>
            <person name="Westerberg I."/>
            <person name="Brannstrom I.O."/>
            <person name="Guillou S."/>
            <person name="Cros-Aarteil S."/>
            <person name="Calhoun S."/>
            <person name="Haridas S."/>
            <person name="Kuo A."/>
            <person name="Mondo S."/>
            <person name="Pangilinan J."/>
            <person name="Riley R."/>
            <person name="LaButti K."/>
            <person name="Andreopoulos B."/>
            <person name="Lipzen A."/>
            <person name="Chen C."/>
            <person name="Yanf M."/>
            <person name="Daum C."/>
            <person name="Ng V."/>
            <person name="Clum A."/>
            <person name="Steindorff A."/>
            <person name="Ohm R."/>
            <person name="Martin F."/>
            <person name="Silar P."/>
            <person name="Natvig D."/>
            <person name="Lalanne C."/>
            <person name="Gautier V."/>
            <person name="Ament-velasquez S.L."/>
            <person name="Kruys A."/>
            <person name="Hutchinson M.I."/>
            <person name="Powell A.J."/>
            <person name="Barry K."/>
            <person name="Miller A.N."/>
            <person name="Grigoriev I.V."/>
            <person name="Debuchy R."/>
            <person name="Gladieux P."/>
            <person name="Thoren M.H."/>
            <person name="Johannesson H."/>
        </authorList>
    </citation>
    <scope>NUCLEOTIDE SEQUENCE</scope>
    <source>
        <strain evidence="3">SMH3187-1</strain>
    </source>
</reference>
<keyword evidence="4" id="KW-1185">Reference proteome</keyword>
<name>A0AA40F7G0_9PEZI</name>
<feature type="compositionally biased region" description="Basic and acidic residues" evidence="2">
    <location>
        <begin position="506"/>
        <end position="520"/>
    </location>
</feature>
<dbReference type="EMBL" id="JAUKUD010000002">
    <property type="protein sequence ID" value="KAK0752603.1"/>
    <property type="molecule type" value="Genomic_DNA"/>
</dbReference>
<keyword evidence="1" id="KW-0175">Coiled coil</keyword>
<evidence type="ECO:0000256" key="2">
    <source>
        <dbReference type="SAM" id="MobiDB-lite"/>
    </source>
</evidence>
<dbReference type="AlphaFoldDB" id="A0AA40F7G0"/>
<accession>A0AA40F7G0</accession>
<evidence type="ECO:0000256" key="1">
    <source>
        <dbReference type="SAM" id="Coils"/>
    </source>
</evidence>
<evidence type="ECO:0000313" key="4">
    <source>
        <dbReference type="Proteomes" id="UP001172155"/>
    </source>
</evidence>
<dbReference type="Proteomes" id="UP001172155">
    <property type="component" value="Unassembled WGS sequence"/>
</dbReference>
<evidence type="ECO:0000313" key="3">
    <source>
        <dbReference type="EMBL" id="KAK0752603.1"/>
    </source>
</evidence>
<feature type="coiled-coil region" evidence="1">
    <location>
        <begin position="9"/>
        <end position="36"/>
    </location>
</feature>
<feature type="region of interest" description="Disordered" evidence="2">
    <location>
        <begin position="125"/>
        <end position="206"/>
    </location>
</feature>
<comment type="caution">
    <text evidence="3">The sequence shown here is derived from an EMBL/GenBank/DDBJ whole genome shotgun (WGS) entry which is preliminary data.</text>
</comment>
<sequence>MDEPLPRRLEEVALATNELEEELKRAVAELETDEDDTDMVLALYQIAVLRCIANAPLASAFSNFYRRLNRINDEETKTTMIAWYWNVIEQYKTKDGADPVPAELKKFFVSLFVPLPQESNITPAADEAVDASSSGETPSVNMNVDSPSKADKTKPTKKRKTVALTDPVPPQTKTNVDENKETDVEEEDVEEKDNEEKDDDNPPAEAIGLNTRITEAQDLEPLRCQAWFDLKGLEVEFIKKKAKKTVRLTGTDASSITDAFFGPKWIGGCAERIIAIAQGSRDLDISTRAGQQAADLDNNMPDEFRLILRCLQTVKHNDFKDSTFALSRYLGLISFANAWDEIHDKLNADTSAADASKKRHDLLSFSFGKASYFGKSRSQFVREAKKKLCSLCKIKPGEFDRTKELTLLPLAIIEHFGPGGLLFLPSSRDPARQIWVRRSGLSSIFNSIKRSSSGQDGGDCLGVVAQRIKVEIIDRLDNGSFGWDPDTIETLSPDMPILTILNKLRDSRNPETEDTDRYEMESEVEVADSYQSGLGGDGMQE</sequence>
<gene>
    <name evidence="3" type="ORF">B0T18DRAFT_486887</name>
</gene>
<feature type="region of interest" description="Disordered" evidence="2">
    <location>
        <begin position="506"/>
        <end position="541"/>
    </location>
</feature>